<name>A0A9Q6S5K4_9BURK</name>
<evidence type="ECO:0000313" key="2">
    <source>
        <dbReference type="EMBL" id="QLB65587.1"/>
    </source>
</evidence>
<accession>A0A9Q6S5K4</accession>
<reference evidence="2" key="2">
    <citation type="submission" date="2016-06" db="EMBL/GenBank/DDBJ databases">
        <authorList>
            <person name="Huang P."/>
            <person name="Jiang X."/>
            <person name="Liu X."/>
        </authorList>
    </citation>
    <scope>NUCLEOTIDE SEQUENCE</scope>
    <source>
        <strain evidence="2">852011</strain>
    </source>
</reference>
<organism evidence="2 3">
    <name type="scientific">Paraburkholderia caribensis</name>
    <dbReference type="NCBI Taxonomy" id="75105"/>
    <lineage>
        <taxon>Bacteria</taxon>
        <taxon>Pseudomonadati</taxon>
        <taxon>Pseudomonadota</taxon>
        <taxon>Betaproteobacteria</taxon>
        <taxon>Burkholderiales</taxon>
        <taxon>Burkholderiaceae</taxon>
        <taxon>Paraburkholderia</taxon>
    </lineage>
</organism>
<evidence type="ECO:0000313" key="3">
    <source>
        <dbReference type="Proteomes" id="UP000509548"/>
    </source>
</evidence>
<dbReference type="RefSeq" id="WP_107200542.1">
    <property type="nucleotide sequence ID" value="NZ_CP015959.1"/>
</dbReference>
<protein>
    <recommendedName>
        <fullName evidence="5">Uracil-DNA glycosylase-like domain-containing protein</fullName>
    </recommendedName>
</protein>
<dbReference type="AlphaFoldDB" id="A0A9Q6S5K4"/>
<evidence type="ECO:0008006" key="5">
    <source>
        <dbReference type="Google" id="ProtNLM"/>
    </source>
</evidence>
<sequence>MDEILEGRYAGILADVDPSFLNHEVAKERKLSTPFLVNGPRDADARRIMVIGREFGGRGWYVKNAGDNPRAYVSKALIQHQTFFDKCMAQKESDKGVTFFNFMRALAKKVGSGGLIYSNLLCFDSVGKAPNKSKYFAQIKDLSKRLLDAQLEHFKPDVIIFANGMSTVGVRREFFPISGERKVCVSRRHWQETGISKDQLWEFELLDKYLCYRIQHPATIRGRSDAEVARRQLLEVLGETSPAVQLLLAASAGAGGAAIAARK</sequence>
<evidence type="ECO:0000313" key="4">
    <source>
        <dbReference type="Proteomes" id="UP001462961"/>
    </source>
</evidence>
<evidence type="ECO:0000313" key="1">
    <source>
        <dbReference type="EMBL" id="MEO1752902.1"/>
    </source>
</evidence>
<dbReference type="EMBL" id="JAYLVJ010000002">
    <property type="protein sequence ID" value="MEO1752902.1"/>
    <property type="molecule type" value="Genomic_DNA"/>
</dbReference>
<proteinExistence type="predicted"/>
<keyword evidence="4" id="KW-1185">Reference proteome</keyword>
<dbReference type="EMBL" id="CP015959">
    <property type="protein sequence ID" value="QLB65587.1"/>
    <property type="molecule type" value="Genomic_DNA"/>
</dbReference>
<reference evidence="2 3" key="1">
    <citation type="journal article" date="2014" name="Genome Announc.">
        <title>Draft Genome Sequence of the Haloacid-Degrading Burkholderia caribensis Strain MBA4.</title>
        <authorList>
            <person name="Pan Y."/>
            <person name="Kong K.F."/>
            <person name="Tsang J.S."/>
        </authorList>
    </citation>
    <scope>NUCLEOTIDE SEQUENCE [LARGE SCALE GENOMIC DNA]</scope>
    <source>
        <strain evidence="2 3">852011</strain>
    </source>
</reference>
<gene>
    <name evidence="2" type="ORF">A9O66_24745</name>
    <name evidence="1" type="ORF">VOI32_03035</name>
</gene>
<dbReference type="Proteomes" id="UP001462961">
    <property type="component" value="Unassembled WGS sequence"/>
</dbReference>
<dbReference type="Proteomes" id="UP000509548">
    <property type="component" value="Chromosome 2"/>
</dbReference>
<reference evidence="1 4" key="3">
    <citation type="submission" date="2024-01" db="EMBL/GenBank/DDBJ databases">
        <title>The diversity of rhizobia nodulating Mimosa spp. in eleven states of Brazil covering several biomes is determined by host plant, location, and edaphic factors.</title>
        <authorList>
            <person name="Rouws L."/>
            <person name="Barauna A."/>
            <person name="Beukes C."/>
            <person name="De Faria S.M."/>
            <person name="Gross E."/>
            <person name="Dos Reis Junior F.B."/>
            <person name="Simon M."/>
            <person name="Maluk M."/>
            <person name="Odee D.W."/>
            <person name="Kenicer G."/>
            <person name="Young J.P.W."/>
            <person name="Reis V.M."/>
            <person name="Zilli J."/>
            <person name="James E.K."/>
        </authorList>
    </citation>
    <scope>NUCLEOTIDE SEQUENCE [LARGE SCALE GENOMIC DNA]</scope>
    <source>
        <strain evidence="1 4">JHI1651</strain>
    </source>
</reference>